<dbReference type="AlphaFoldDB" id="A0A369JUP7"/>
<accession>A0A369JUP7</accession>
<dbReference type="Gene3D" id="1.10.340.70">
    <property type="match status" value="1"/>
</dbReference>
<evidence type="ECO:0000313" key="11">
    <source>
        <dbReference type="Proteomes" id="UP000076154"/>
    </source>
</evidence>
<dbReference type="CDD" id="cd01647">
    <property type="entry name" value="RT_LTR"/>
    <property type="match status" value="1"/>
</dbReference>
<gene>
    <name evidence="10" type="primary">TY3B-I_0</name>
    <name evidence="10" type="ORF">Hypma_007677</name>
</gene>
<evidence type="ECO:0000256" key="2">
    <source>
        <dbReference type="ARBA" id="ARBA00022695"/>
    </source>
</evidence>
<dbReference type="InterPro" id="IPR041373">
    <property type="entry name" value="RT_RNaseH"/>
</dbReference>
<dbReference type="GO" id="GO:0016787">
    <property type="term" value="F:hydrolase activity"/>
    <property type="evidence" value="ECO:0007669"/>
    <property type="project" value="UniProtKB-KW"/>
</dbReference>
<dbReference type="PANTHER" id="PTHR37984:SF5">
    <property type="entry name" value="PROTEIN NYNRIN-LIKE"/>
    <property type="match status" value="1"/>
</dbReference>
<proteinExistence type="predicted"/>
<keyword evidence="2" id="KW-0548">Nucleotidyltransferase</keyword>
<dbReference type="Pfam" id="PF17917">
    <property type="entry name" value="RT_RNaseH"/>
    <property type="match status" value="1"/>
</dbReference>
<dbReference type="SUPFAM" id="SSF53098">
    <property type="entry name" value="Ribonuclease H-like"/>
    <property type="match status" value="1"/>
</dbReference>
<dbReference type="PROSITE" id="PS50994">
    <property type="entry name" value="INTEGRASE"/>
    <property type="match status" value="1"/>
</dbReference>
<dbReference type="CDD" id="cd09274">
    <property type="entry name" value="RNase_HI_RT_Ty3"/>
    <property type="match status" value="1"/>
</dbReference>
<dbReference type="OrthoDB" id="3268967at2759"/>
<evidence type="ECO:0000256" key="7">
    <source>
        <dbReference type="ARBA" id="ARBA00022918"/>
    </source>
</evidence>
<keyword evidence="7" id="KW-0695">RNA-directed DNA polymerase</keyword>
<dbReference type="PANTHER" id="PTHR37984">
    <property type="entry name" value="PROTEIN CBG26694"/>
    <property type="match status" value="1"/>
</dbReference>
<keyword evidence="11" id="KW-1185">Reference proteome</keyword>
<dbReference type="SUPFAM" id="SSF56672">
    <property type="entry name" value="DNA/RNA polymerases"/>
    <property type="match status" value="1"/>
</dbReference>
<dbReference type="STRING" id="39966.A0A369JUP7"/>
<dbReference type="GO" id="GO:0004519">
    <property type="term" value="F:endonuclease activity"/>
    <property type="evidence" value="ECO:0007669"/>
    <property type="project" value="UniProtKB-KW"/>
</dbReference>
<dbReference type="InterPro" id="IPR001584">
    <property type="entry name" value="Integrase_cat-core"/>
</dbReference>
<dbReference type="InterPro" id="IPR043502">
    <property type="entry name" value="DNA/RNA_pol_sf"/>
</dbReference>
<feature type="compositionally biased region" description="Pro residues" evidence="8">
    <location>
        <begin position="41"/>
        <end position="59"/>
    </location>
</feature>
<evidence type="ECO:0000256" key="1">
    <source>
        <dbReference type="ARBA" id="ARBA00022679"/>
    </source>
</evidence>
<dbReference type="EMBL" id="LUEZ02000041">
    <property type="protein sequence ID" value="RDB24930.1"/>
    <property type="molecule type" value="Genomic_DNA"/>
</dbReference>
<keyword evidence="3" id="KW-0540">Nuclease</keyword>
<evidence type="ECO:0000256" key="3">
    <source>
        <dbReference type="ARBA" id="ARBA00022722"/>
    </source>
</evidence>
<dbReference type="FunCoup" id="A0A369JUP7">
    <property type="interactions" value="2"/>
</dbReference>
<feature type="region of interest" description="Disordered" evidence="8">
    <location>
        <begin position="39"/>
        <end position="105"/>
    </location>
</feature>
<keyword evidence="4" id="KW-0255">Endonuclease</keyword>
<name>A0A369JUP7_HYPMA</name>
<dbReference type="InterPro" id="IPR000477">
    <property type="entry name" value="RT_dom"/>
</dbReference>
<sequence length="913" mass="103356">MSPLCINLAKTRSAHRAAEALLAKQHLIALQTPLLTSPLPSLTPSPMSSPVPKPRPVPKPPRKRTCKPVPAYSRKTANDSSSSEDSYRPSATMSTFSKPSADASPDAQWQSRVQLAIVSPTLHSDLIIGLDFLQTNFIVVDAHARTAIDKRSNFDLLHPPDPTLWRIPAKTTPAATRQHLQNLDAKFKKKYAECFPTELPHVSELSTDCYHCIEVQPNARISVARAYSCPRKFCQGWKTLIDQHLAAGRIRPSSSQYASPSFIIPKSDPNVLLCWVNDYCILNEVTVPDNYPLPRVDDILVDCAKGVIWGKIDMTNSFFQTLVHPDHIKYTATLTPFGLWEWVVMPMGMRNSPATHQRRVTLALKEQIGKICHIYLDHIIIWSNSIAEHEINVAKVIEALCTVHLYCSATKSSLFCTEINFLGHHISARGVEADTSKVEKILNWPTPKCAKHVRQFLGLVRYITAFLPALAEHTAILTPLTKKECNTNFPPWSNEHQTAFNAIKQLVVGRDCLTTIDHLNPGLNKIFVTFLSFGETWETARPVAFDSRQLQGAELNYPVHEQEMLAILRALKKWRTDLLGSHITIYTDYKTLENFDHQKDLSRRQARWMEYLSQYDYDIHYIRGEDNSVADALSRLPSSYTEPQVVAPIWSITSDKSLLDDIKLGYTEDPWTKSLLHDIKHDLILPSSGINLIDDLLFIGDRLVIPKYADLRENLFRLAHDNLGHFGGDKSYATLRSSYYWPNMRRNLVTAYVPQCMECQRNKSRTTKPTGPLHPLPVPDACFSSLTIDFVGPLPNDNGFDALCTMTDRSGANIQIAPTRCDCTAEDFALLFFNTWYCENGCPDEIISDRDKLFVSRFWKAFMKLTGIKHKLSTAFHPQTDGLSERSNKTVIQCVRYHVERNQKGWVKSLPRI</sequence>
<keyword evidence="6" id="KW-0694">RNA-binding</keyword>
<dbReference type="InterPro" id="IPR041588">
    <property type="entry name" value="Integrase_H2C2"/>
</dbReference>
<dbReference type="GO" id="GO:0003964">
    <property type="term" value="F:RNA-directed DNA polymerase activity"/>
    <property type="evidence" value="ECO:0007669"/>
    <property type="project" value="UniProtKB-KW"/>
</dbReference>
<organism evidence="10 11">
    <name type="scientific">Hypsizygus marmoreus</name>
    <name type="common">White beech mushroom</name>
    <name type="synonym">Agaricus marmoreus</name>
    <dbReference type="NCBI Taxonomy" id="39966"/>
    <lineage>
        <taxon>Eukaryota</taxon>
        <taxon>Fungi</taxon>
        <taxon>Dikarya</taxon>
        <taxon>Basidiomycota</taxon>
        <taxon>Agaricomycotina</taxon>
        <taxon>Agaricomycetes</taxon>
        <taxon>Agaricomycetidae</taxon>
        <taxon>Agaricales</taxon>
        <taxon>Tricholomatineae</taxon>
        <taxon>Lyophyllaceae</taxon>
        <taxon>Hypsizygus</taxon>
    </lineage>
</organism>
<evidence type="ECO:0000256" key="8">
    <source>
        <dbReference type="SAM" id="MobiDB-lite"/>
    </source>
</evidence>
<evidence type="ECO:0000313" key="10">
    <source>
        <dbReference type="EMBL" id="RDB24930.1"/>
    </source>
</evidence>
<dbReference type="Pfam" id="PF17921">
    <property type="entry name" value="Integrase_H2C2"/>
    <property type="match status" value="1"/>
</dbReference>
<evidence type="ECO:0000256" key="6">
    <source>
        <dbReference type="ARBA" id="ARBA00022884"/>
    </source>
</evidence>
<keyword evidence="5" id="KW-0378">Hydrolase</keyword>
<keyword evidence="1" id="KW-0808">Transferase</keyword>
<feature type="compositionally biased region" description="Polar residues" evidence="8">
    <location>
        <begin position="89"/>
        <end position="98"/>
    </location>
</feature>
<dbReference type="GO" id="GO:0003723">
    <property type="term" value="F:RNA binding"/>
    <property type="evidence" value="ECO:0007669"/>
    <property type="project" value="UniProtKB-KW"/>
</dbReference>
<dbReference type="Gene3D" id="3.10.10.10">
    <property type="entry name" value="HIV Type 1 Reverse Transcriptase, subunit A, domain 1"/>
    <property type="match status" value="1"/>
</dbReference>
<feature type="domain" description="Integrase catalytic" evidence="9">
    <location>
        <begin position="775"/>
        <end position="913"/>
    </location>
</feature>
<dbReference type="Gene3D" id="3.30.420.10">
    <property type="entry name" value="Ribonuclease H-like superfamily/Ribonuclease H"/>
    <property type="match status" value="1"/>
</dbReference>
<comment type="caution">
    <text evidence="10">The sequence shown here is derived from an EMBL/GenBank/DDBJ whole genome shotgun (WGS) entry which is preliminary data.</text>
</comment>
<dbReference type="Proteomes" id="UP000076154">
    <property type="component" value="Unassembled WGS sequence"/>
</dbReference>
<dbReference type="InterPro" id="IPR043128">
    <property type="entry name" value="Rev_trsase/Diguanyl_cyclase"/>
</dbReference>
<dbReference type="InterPro" id="IPR012337">
    <property type="entry name" value="RNaseH-like_sf"/>
</dbReference>
<dbReference type="InterPro" id="IPR036397">
    <property type="entry name" value="RNaseH_sf"/>
</dbReference>
<evidence type="ECO:0000259" key="9">
    <source>
        <dbReference type="PROSITE" id="PS50994"/>
    </source>
</evidence>
<protein>
    <submittedName>
        <fullName evidence="10">Transposon Ty3-I Gag-Pol polyprotein</fullName>
    </submittedName>
</protein>
<dbReference type="Pfam" id="PF00078">
    <property type="entry name" value="RVT_1"/>
    <property type="match status" value="1"/>
</dbReference>
<dbReference type="InterPro" id="IPR050951">
    <property type="entry name" value="Retrovirus_Pol_polyprotein"/>
</dbReference>
<evidence type="ECO:0000256" key="5">
    <source>
        <dbReference type="ARBA" id="ARBA00022801"/>
    </source>
</evidence>
<evidence type="ECO:0000256" key="4">
    <source>
        <dbReference type="ARBA" id="ARBA00022759"/>
    </source>
</evidence>
<reference evidence="10" key="1">
    <citation type="submission" date="2018-04" db="EMBL/GenBank/DDBJ databases">
        <title>Whole genome sequencing of Hypsizygus marmoreus.</title>
        <authorList>
            <person name="Choi I.-G."/>
            <person name="Min B."/>
            <person name="Kim J.-G."/>
            <person name="Kim S."/>
            <person name="Oh Y.-L."/>
            <person name="Kong W.-S."/>
            <person name="Park H."/>
            <person name="Jeong J."/>
            <person name="Song E.-S."/>
        </authorList>
    </citation>
    <scope>NUCLEOTIDE SEQUENCE [LARGE SCALE GENOMIC DNA]</scope>
    <source>
        <strain evidence="10">51987-8</strain>
    </source>
</reference>
<dbReference type="GO" id="GO:0015074">
    <property type="term" value="P:DNA integration"/>
    <property type="evidence" value="ECO:0007669"/>
    <property type="project" value="InterPro"/>
</dbReference>
<dbReference type="InParanoid" id="A0A369JUP7"/>
<dbReference type="GO" id="GO:0005634">
    <property type="term" value="C:nucleus"/>
    <property type="evidence" value="ECO:0007669"/>
    <property type="project" value="UniProtKB-ARBA"/>
</dbReference>
<dbReference type="Gene3D" id="3.30.70.270">
    <property type="match status" value="2"/>
</dbReference>